<reference evidence="2" key="1">
    <citation type="journal article" date="2015" name="Nature">
        <title>Complex archaea that bridge the gap between prokaryotes and eukaryotes.</title>
        <authorList>
            <person name="Spang A."/>
            <person name="Saw J.H."/>
            <person name="Jorgensen S.L."/>
            <person name="Zaremba-Niedzwiedzka K."/>
            <person name="Martijn J."/>
            <person name="Lind A.E."/>
            <person name="van Eijk R."/>
            <person name="Schleper C."/>
            <person name="Guy L."/>
            <person name="Ettema T.J."/>
        </authorList>
    </citation>
    <scope>NUCLEOTIDE SEQUENCE</scope>
</reference>
<keyword evidence="1" id="KW-0812">Transmembrane</keyword>
<organism evidence="2">
    <name type="scientific">marine sediment metagenome</name>
    <dbReference type="NCBI Taxonomy" id="412755"/>
    <lineage>
        <taxon>unclassified sequences</taxon>
        <taxon>metagenomes</taxon>
        <taxon>ecological metagenomes</taxon>
    </lineage>
</organism>
<evidence type="ECO:0000256" key="1">
    <source>
        <dbReference type="SAM" id="Phobius"/>
    </source>
</evidence>
<keyword evidence="1" id="KW-0472">Membrane</keyword>
<comment type="caution">
    <text evidence="2">The sequence shown here is derived from an EMBL/GenBank/DDBJ whole genome shotgun (WGS) entry which is preliminary data.</text>
</comment>
<dbReference type="AlphaFoldDB" id="A0A0F9H9G0"/>
<sequence>MNKKTALTWLLLLAVWVLTVEYFIITPSVEEYHLRLGDMAKNSAHVIRTVFHICFTFGPAILIASLVAEKGKKK</sequence>
<gene>
    <name evidence="2" type="ORF">LCGC14_1731070</name>
</gene>
<name>A0A0F9H9G0_9ZZZZ</name>
<feature type="transmembrane region" description="Helical" evidence="1">
    <location>
        <begin position="45"/>
        <end position="68"/>
    </location>
</feature>
<accession>A0A0F9H9G0</accession>
<evidence type="ECO:0000313" key="2">
    <source>
        <dbReference type="EMBL" id="KKM07725.1"/>
    </source>
</evidence>
<feature type="transmembrane region" description="Helical" evidence="1">
    <location>
        <begin position="7"/>
        <end position="25"/>
    </location>
</feature>
<protein>
    <submittedName>
        <fullName evidence="2">Uncharacterized protein</fullName>
    </submittedName>
</protein>
<keyword evidence="1" id="KW-1133">Transmembrane helix</keyword>
<proteinExistence type="predicted"/>
<dbReference type="EMBL" id="LAZR01015709">
    <property type="protein sequence ID" value="KKM07725.1"/>
    <property type="molecule type" value="Genomic_DNA"/>
</dbReference>